<dbReference type="EMBL" id="BAABFA010000015">
    <property type="protein sequence ID" value="GAA4467229.1"/>
    <property type="molecule type" value="Genomic_DNA"/>
</dbReference>
<dbReference type="RefSeq" id="WP_345083264.1">
    <property type="nucleotide sequence ID" value="NZ_BAABFA010000015.1"/>
</dbReference>
<comment type="caution">
    <text evidence="2">The sequence shown here is derived from an EMBL/GenBank/DDBJ whole genome shotgun (WGS) entry which is preliminary data.</text>
</comment>
<protein>
    <submittedName>
        <fullName evidence="2">Uncharacterized protein</fullName>
    </submittedName>
</protein>
<keyword evidence="3" id="KW-1185">Reference proteome</keyword>
<feature type="signal peptide" evidence="1">
    <location>
        <begin position="1"/>
        <end position="23"/>
    </location>
</feature>
<gene>
    <name evidence="2" type="ORF">GCM10023093_22730</name>
</gene>
<sequence length="137" mass="15436">MKRTFYFILLPILLLFLQGDAAAQAKQNAKISSVKQKGNMVYVTVTSAKEFYMGNNKHILYIGNQLFDLYDQENEEGKGTLRFHIPATAYKALPNGAPVYLSYGELYIEDGETAGDVCKQDLCPCWSLGKLNKRTQK</sequence>
<keyword evidence="1" id="KW-0732">Signal</keyword>
<proteinExistence type="predicted"/>
<evidence type="ECO:0000256" key="1">
    <source>
        <dbReference type="SAM" id="SignalP"/>
    </source>
</evidence>
<accession>A0ABP8NL39</accession>
<evidence type="ECO:0000313" key="3">
    <source>
        <dbReference type="Proteomes" id="UP001500067"/>
    </source>
</evidence>
<name>A0ABP8NL39_9BACT</name>
<organism evidence="2 3">
    <name type="scientific">Nemorincola caseinilytica</name>
    <dbReference type="NCBI Taxonomy" id="2054315"/>
    <lineage>
        <taxon>Bacteria</taxon>
        <taxon>Pseudomonadati</taxon>
        <taxon>Bacteroidota</taxon>
        <taxon>Chitinophagia</taxon>
        <taxon>Chitinophagales</taxon>
        <taxon>Chitinophagaceae</taxon>
        <taxon>Nemorincola</taxon>
    </lineage>
</organism>
<reference evidence="3" key="1">
    <citation type="journal article" date="2019" name="Int. J. Syst. Evol. Microbiol.">
        <title>The Global Catalogue of Microorganisms (GCM) 10K type strain sequencing project: providing services to taxonomists for standard genome sequencing and annotation.</title>
        <authorList>
            <consortium name="The Broad Institute Genomics Platform"/>
            <consortium name="The Broad Institute Genome Sequencing Center for Infectious Disease"/>
            <person name="Wu L."/>
            <person name="Ma J."/>
        </authorList>
    </citation>
    <scope>NUCLEOTIDE SEQUENCE [LARGE SCALE GENOMIC DNA]</scope>
    <source>
        <strain evidence="3">JCM 32105</strain>
    </source>
</reference>
<feature type="chain" id="PRO_5045714356" evidence="1">
    <location>
        <begin position="24"/>
        <end position="137"/>
    </location>
</feature>
<evidence type="ECO:0000313" key="2">
    <source>
        <dbReference type="EMBL" id="GAA4467229.1"/>
    </source>
</evidence>
<dbReference type="Proteomes" id="UP001500067">
    <property type="component" value="Unassembled WGS sequence"/>
</dbReference>